<protein>
    <submittedName>
        <fullName evidence="4">Dienelactone hydrolase family protein</fullName>
    </submittedName>
</protein>
<evidence type="ECO:0000313" key="5">
    <source>
        <dbReference type="Proteomes" id="UP001364890"/>
    </source>
</evidence>
<accession>A0ABU8EZK2</accession>
<sequence length="213" mass="23663">MNSNFTYIHSAPQDLEDNKKYPALFLMHGMGSNENDLVGLVSSFNEKCHIFSIRGPISQPPGYAFFTIEGLGKPHRAVFDQVVGDLQSLIEELSNNYSIDTNQLFLLGFSQGAILTQSLALVMGDKIKGIIALSGYIPAFVKEEYEHQSVNNLNAFISHGEFDNMLPYEWGTASRDYFVEKGAKVTFKSYPVAHGVAPGNQRDLVTFLDEQIS</sequence>
<comment type="similarity">
    <text evidence="1">Belongs to the AB hydrolase superfamily. AB hydrolase 2 family.</text>
</comment>
<keyword evidence="5" id="KW-1185">Reference proteome</keyword>
<dbReference type="Proteomes" id="UP001364890">
    <property type="component" value="Unassembled WGS sequence"/>
</dbReference>
<evidence type="ECO:0000259" key="3">
    <source>
        <dbReference type="Pfam" id="PF02230"/>
    </source>
</evidence>
<dbReference type="Pfam" id="PF02230">
    <property type="entry name" value="Abhydrolase_2"/>
    <property type="match status" value="1"/>
</dbReference>
<evidence type="ECO:0000313" key="4">
    <source>
        <dbReference type="EMBL" id="MEI4768195.1"/>
    </source>
</evidence>
<dbReference type="Gene3D" id="3.40.50.1820">
    <property type="entry name" value="alpha/beta hydrolase"/>
    <property type="match status" value="1"/>
</dbReference>
<dbReference type="GO" id="GO:0016787">
    <property type="term" value="F:hydrolase activity"/>
    <property type="evidence" value="ECO:0007669"/>
    <property type="project" value="UniProtKB-KW"/>
</dbReference>
<dbReference type="InterPro" id="IPR029058">
    <property type="entry name" value="AB_hydrolase_fold"/>
</dbReference>
<dbReference type="PANTHER" id="PTHR10655">
    <property type="entry name" value="LYSOPHOSPHOLIPASE-RELATED"/>
    <property type="match status" value="1"/>
</dbReference>
<comment type="caution">
    <text evidence="4">The sequence shown here is derived from an EMBL/GenBank/DDBJ whole genome shotgun (WGS) entry which is preliminary data.</text>
</comment>
<dbReference type="PANTHER" id="PTHR10655:SF17">
    <property type="entry name" value="LYSOPHOSPHOLIPASE-LIKE PROTEIN 1"/>
    <property type="match status" value="1"/>
</dbReference>
<keyword evidence="2 4" id="KW-0378">Hydrolase</keyword>
<organism evidence="4 5">
    <name type="scientific">Psychrobacillus mangrovi</name>
    <dbReference type="NCBI Taxonomy" id="3117745"/>
    <lineage>
        <taxon>Bacteria</taxon>
        <taxon>Bacillati</taxon>
        <taxon>Bacillota</taxon>
        <taxon>Bacilli</taxon>
        <taxon>Bacillales</taxon>
        <taxon>Bacillaceae</taxon>
        <taxon>Psychrobacillus</taxon>
    </lineage>
</organism>
<dbReference type="InterPro" id="IPR050565">
    <property type="entry name" value="LYPA1-2/EST-like"/>
</dbReference>
<evidence type="ECO:0000256" key="1">
    <source>
        <dbReference type="ARBA" id="ARBA00006499"/>
    </source>
</evidence>
<name>A0ABU8EZK2_9BACI</name>
<dbReference type="EMBL" id="JBAWSY010000001">
    <property type="protein sequence ID" value="MEI4768195.1"/>
    <property type="molecule type" value="Genomic_DNA"/>
</dbReference>
<feature type="domain" description="Phospholipase/carboxylesterase/thioesterase" evidence="3">
    <location>
        <begin position="18"/>
        <end position="209"/>
    </location>
</feature>
<dbReference type="SUPFAM" id="SSF53474">
    <property type="entry name" value="alpha/beta-Hydrolases"/>
    <property type="match status" value="1"/>
</dbReference>
<proteinExistence type="inferred from homology"/>
<gene>
    <name evidence="4" type="ORF">WAX74_00795</name>
</gene>
<evidence type="ECO:0000256" key="2">
    <source>
        <dbReference type="ARBA" id="ARBA00022801"/>
    </source>
</evidence>
<reference evidence="4 5" key="1">
    <citation type="submission" date="2024-01" db="EMBL/GenBank/DDBJ databases">
        <title>Seven novel Bacillus-like species.</title>
        <authorList>
            <person name="Liu G."/>
        </authorList>
    </citation>
    <scope>NUCLEOTIDE SEQUENCE [LARGE SCALE GENOMIC DNA]</scope>
    <source>
        <strain evidence="4 5">FJAT-51614</strain>
    </source>
</reference>
<dbReference type="InterPro" id="IPR003140">
    <property type="entry name" value="PLipase/COase/thioEstase"/>
</dbReference>
<dbReference type="RefSeq" id="WP_336495751.1">
    <property type="nucleotide sequence ID" value="NZ_JBAWSY010000001.1"/>
</dbReference>